<dbReference type="Gene3D" id="2.40.10.10">
    <property type="entry name" value="Trypsin-like serine proteases"/>
    <property type="match status" value="1"/>
</dbReference>
<dbReference type="GeneID" id="20232084"/>
<evidence type="ECO:0000313" key="4">
    <source>
        <dbReference type="EMBL" id="ESO90978.1"/>
    </source>
</evidence>
<dbReference type="InterPro" id="IPR001254">
    <property type="entry name" value="Trypsin_dom"/>
</dbReference>
<protein>
    <recommendedName>
        <fullName evidence="3">Peptidase S1 domain-containing protein</fullName>
    </recommendedName>
</protein>
<feature type="domain" description="Peptidase S1" evidence="3">
    <location>
        <begin position="1"/>
        <end position="146"/>
    </location>
</feature>
<evidence type="ECO:0000256" key="1">
    <source>
        <dbReference type="ARBA" id="ARBA00023157"/>
    </source>
</evidence>
<feature type="non-terminal residue" evidence="4">
    <location>
        <position position="1"/>
    </location>
</feature>
<dbReference type="InterPro" id="IPR043504">
    <property type="entry name" value="Peptidase_S1_PA_chymotrypsin"/>
</dbReference>
<dbReference type="PANTHER" id="PTHR24252:SF7">
    <property type="entry name" value="HYALIN"/>
    <property type="match status" value="1"/>
</dbReference>
<dbReference type="PROSITE" id="PS50240">
    <property type="entry name" value="TRYPSIN_DOM"/>
    <property type="match status" value="1"/>
</dbReference>
<dbReference type="AlphaFoldDB" id="V3ZI81"/>
<dbReference type="InterPro" id="IPR009003">
    <property type="entry name" value="Peptidase_S1_PA"/>
</dbReference>
<dbReference type="SUPFAM" id="SSF50494">
    <property type="entry name" value="Trypsin-like serine proteases"/>
    <property type="match status" value="1"/>
</dbReference>
<dbReference type="InterPro" id="IPR033116">
    <property type="entry name" value="TRYPSIN_SER"/>
</dbReference>
<organism evidence="4 5">
    <name type="scientific">Lottia gigantea</name>
    <name type="common">Giant owl limpet</name>
    <dbReference type="NCBI Taxonomy" id="225164"/>
    <lineage>
        <taxon>Eukaryota</taxon>
        <taxon>Metazoa</taxon>
        <taxon>Spiralia</taxon>
        <taxon>Lophotrochozoa</taxon>
        <taxon>Mollusca</taxon>
        <taxon>Gastropoda</taxon>
        <taxon>Patellogastropoda</taxon>
        <taxon>Lottioidea</taxon>
        <taxon>Lottiidae</taxon>
        <taxon>Lottia</taxon>
    </lineage>
</organism>
<proteinExistence type="inferred from homology"/>
<dbReference type="PROSITE" id="PS00135">
    <property type="entry name" value="TRYPSIN_SER"/>
    <property type="match status" value="1"/>
</dbReference>
<dbReference type="CDD" id="cd00190">
    <property type="entry name" value="Tryp_SPc"/>
    <property type="match status" value="1"/>
</dbReference>
<dbReference type="GO" id="GO:0006508">
    <property type="term" value="P:proteolysis"/>
    <property type="evidence" value="ECO:0007669"/>
    <property type="project" value="InterPro"/>
</dbReference>
<dbReference type="GO" id="GO:0004252">
    <property type="term" value="F:serine-type endopeptidase activity"/>
    <property type="evidence" value="ECO:0007669"/>
    <property type="project" value="InterPro"/>
</dbReference>
<dbReference type="RefSeq" id="XP_009058250.1">
    <property type="nucleotide sequence ID" value="XM_009060002.1"/>
</dbReference>
<sequence>YDMAMLTLSKPLTFNDCIGPVCLPNAGDSSKLDNTDCTVAGWGTTSFGGSPSPVLQEVTVPTYSGLKCKDAYNASLPSNTAVQICAGGPGVDSCQGDSGGPLFCPVNGQYVQYGIVSYGDGCGVAGSAAVYTDVSALLDFINSKTSSRQYDILNSYYPYFMAKKFRG</sequence>
<dbReference type="PANTHER" id="PTHR24252">
    <property type="entry name" value="ACROSIN-RELATED"/>
    <property type="match status" value="1"/>
</dbReference>
<dbReference type="Proteomes" id="UP000030746">
    <property type="component" value="Unassembled WGS sequence"/>
</dbReference>
<dbReference type="Pfam" id="PF00089">
    <property type="entry name" value="Trypsin"/>
    <property type="match status" value="1"/>
</dbReference>
<reference evidence="4 5" key="1">
    <citation type="journal article" date="2013" name="Nature">
        <title>Insights into bilaterian evolution from three spiralian genomes.</title>
        <authorList>
            <person name="Simakov O."/>
            <person name="Marletaz F."/>
            <person name="Cho S.J."/>
            <person name="Edsinger-Gonzales E."/>
            <person name="Havlak P."/>
            <person name="Hellsten U."/>
            <person name="Kuo D.H."/>
            <person name="Larsson T."/>
            <person name="Lv J."/>
            <person name="Arendt D."/>
            <person name="Savage R."/>
            <person name="Osoegawa K."/>
            <person name="de Jong P."/>
            <person name="Grimwood J."/>
            <person name="Chapman J.A."/>
            <person name="Shapiro H."/>
            <person name="Aerts A."/>
            <person name="Otillar R.P."/>
            <person name="Terry A.Y."/>
            <person name="Boore J.L."/>
            <person name="Grigoriev I.V."/>
            <person name="Lindberg D.R."/>
            <person name="Seaver E.C."/>
            <person name="Weisblat D.A."/>
            <person name="Putnam N.H."/>
            <person name="Rokhsar D.S."/>
        </authorList>
    </citation>
    <scope>NUCLEOTIDE SEQUENCE [LARGE SCALE GENOMIC DNA]</scope>
</reference>
<dbReference type="OMA" id="MPHERIV"/>
<comment type="similarity">
    <text evidence="2">Belongs to the peptidase S1 family. CLIP subfamily.</text>
</comment>
<name>V3ZI81_LOTGI</name>
<keyword evidence="1" id="KW-1015">Disulfide bond</keyword>
<dbReference type="HOGENOM" id="CLU_006842_13_1_1"/>
<gene>
    <name evidence="4" type="ORF">LOTGIDRAFT_122304</name>
</gene>
<dbReference type="CTD" id="20232084"/>
<evidence type="ECO:0000256" key="2">
    <source>
        <dbReference type="ARBA" id="ARBA00024195"/>
    </source>
</evidence>
<dbReference type="FunFam" id="2.40.10.10:FF:000002">
    <property type="entry name" value="Transmembrane protease serine"/>
    <property type="match status" value="1"/>
</dbReference>
<dbReference type="STRING" id="225164.V3ZI81"/>
<accession>V3ZI81</accession>
<evidence type="ECO:0000259" key="3">
    <source>
        <dbReference type="PROSITE" id="PS50240"/>
    </source>
</evidence>
<evidence type="ECO:0000313" key="5">
    <source>
        <dbReference type="Proteomes" id="UP000030746"/>
    </source>
</evidence>
<keyword evidence="5" id="KW-1185">Reference proteome</keyword>
<dbReference type="SMART" id="SM00020">
    <property type="entry name" value="Tryp_SPc"/>
    <property type="match status" value="1"/>
</dbReference>
<dbReference type="EMBL" id="KB202284">
    <property type="protein sequence ID" value="ESO90978.1"/>
    <property type="molecule type" value="Genomic_DNA"/>
</dbReference>
<dbReference type="OrthoDB" id="6052809at2759"/>
<dbReference type="KEGG" id="lgi:LOTGIDRAFT_122304"/>